<dbReference type="EMBL" id="KB097026">
    <property type="protein sequence ID" value="ESN99921.1"/>
    <property type="molecule type" value="Genomic_DNA"/>
</dbReference>
<dbReference type="Proteomes" id="UP000015101">
    <property type="component" value="Unassembled WGS sequence"/>
</dbReference>
<dbReference type="RefSeq" id="XP_009021944.1">
    <property type="nucleotide sequence ID" value="XM_009023696.1"/>
</dbReference>
<organism evidence="2 3">
    <name type="scientific">Helobdella robusta</name>
    <name type="common">Californian leech</name>
    <dbReference type="NCBI Taxonomy" id="6412"/>
    <lineage>
        <taxon>Eukaryota</taxon>
        <taxon>Metazoa</taxon>
        <taxon>Spiralia</taxon>
        <taxon>Lophotrochozoa</taxon>
        <taxon>Annelida</taxon>
        <taxon>Clitellata</taxon>
        <taxon>Hirudinea</taxon>
        <taxon>Rhynchobdellida</taxon>
        <taxon>Glossiphoniidae</taxon>
        <taxon>Helobdella</taxon>
    </lineage>
</organism>
<accession>T1FAB2</accession>
<dbReference type="EMBL" id="AMQM01005589">
    <property type="status" value="NOT_ANNOTATED_CDS"/>
    <property type="molecule type" value="Genomic_DNA"/>
</dbReference>
<dbReference type="KEGG" id="hro:HELRODRAFT_176217"/>
<reference evidence="2" key="3">
    <citation type="submission" date="2015-06" db="UniProtKB">
        <authorList>
            <consortium name="EnsemblMetazoa"/>
        </authorList>
    </citation>
    <scope>IDENTIFICATION</scope>
</reference>
<gene>
    <name evidence="2" type="primary">20205761</name>
    <name evidence="1" type="ORF">HELRODRAFT_176217</name>
</gene>
<dbReference type="InParanoid" id="T1FAB2"/>
<dbReference type="HOGENOM" id="CLU_1788949_0_0_1"/>
<name>T1FAB2_HELRO</name>
<dbReference type="GeneID" id="20205761"/>
<dbReference type="CTD" id="20205761"/>
<reference evidence="1 3" key="2">
    <citation type="journal article" date="2013" name="Nature">
        <title>Insights into bilaterian evolution from three spiralian genomes.</title>
        <authorList>
            <person name="Simakov O."/>
            <person name="Marletaz F."/>
            <person name="Cho S.J."/>
            <person name="Edsinger-Gonzales E."/>
            <person name="Havlak P."/>
            <person name="Hellsten U."/>
            <person name="Kuo D.H."/>
            <person name="Larsson T."/>
            <person name="Lv J."/>
            <person name="Arendt D."/>
            <person name="Savage R."/>
            <person name="Osoegawa K."/>
            <person name="de Jong P."/>
            <person name="Grimwood J."/>
            <person name="Chapman J.A."/>
            <person name="Shapiro H."/>
            <person name="Aerts A."/>
            <person name="Otillar R.P."/>
            <person name="Terry A.Y."/>
            <person name="Boore J.L."/>
            <person name="Grigoriev I.V."/>
            <person name="Lindberg D.R."/>
            <person name="Seaver E.C."/>
            <person name="Weisblat D.A."/>
            <person name="Putnam N.H."/>
            <person name="Rokhsar D.S."/>
        </authorList>
    </citation>
    <scope>NUCLEOTIDE SEQUENCE</scope>
</reference>
<evidence type="ECO:0000313" key="1">
    <source>
        <dbReference type="EMBL" id="ESN99921.1"/>
    </source>
</evidence>
<evidence type="ECO:0000313" key="2">
    <source>
        <dbReference type="EnsemblMetazoa" id="HelroP176217"/>
    </source>
</evidence>
<keyword evidence="3" id="KW-1185">Reference proteome</keyword>
<evidence type="ECO:0000313" key="3">
    <source>
        <dbReference type="Proteomes" id="UP000015101"/>
    </source>
</evidence>
<reference evidence="3" key="1">
    <citation type="submission" date="2012-12" db="EMBL/GenBank/DDBJ databases">
        <authorList>
            <person name="Hellsten U."/>
            <person name="Grimwood J."/>
            <person name="Chapman J.A."/>
            <person name="Shapiro H."/>
            <person name="Aerts A."/>
            <person name="Otillar R.P."/>
            <person name="Terry A.Y."/>
            <person name="Boore J.L."/>
            <person name="Simakov O."/>
            <person name="Marletaz F."/>
            <person name="Cho S.-J."/>
            <person name="Edsinger-Gonzales E."/>
            <person name="Havlak P."/>
            <person name="Kuo D.-H."/>
            <person name="Larsson T."/>
            <person name="Lv J."/>
            <person name="Arendt D."/>
            <person name="Savage R."/>
            <person name="Osoegawa K."/>
            <person name="de Jong P."/>
            <person name="Lindberg D.R."/>
            <person name="Seaver E.C."/>
            <person name="Weisblat D.A."/>
            <person name="Putnam N.H."/>
            <person name="Grigoriev I.V."/>
            <person name="Rokhsar D.S."/>
        </authorList>
    </citation>
    <scope>NUCLEOTIDE SEQUENCE</scope>
</reference>
<sequence>MDRQLCDLCRCVLVSLYKFDFKNVPSTVPLNGIVSVTHPDTAESEKKLYKISTEEVDHEVTNSAILLPSLSSKKLQPVKKVSKKMTIASIEVAESVKISKGLETTETLKLKTPKRRRSLFFDSKPALVKCSYKVMKKRKKEFEDS</sequence>
<dbReference type="EnsemblMetazoa" id="HelroT176217">
    <property type="protein sequence ID" value="HelroP176217"/>
    <property type="gene ID" value="HelroG176217"/>
</dbReference>
<dbReference type="AlphaFoldDB" id="T1FAB2"/>
<protein>
    <submittedName>
        <fullName evidence="1 2">Uncharacterized protein</fullName>
    </submittedName>
</protein>
<proteinExistence type="predicted"/>